<accession>A0A9X0U5C4</accession>
<dbReference type="Proteomes" id="UP000535182">
    <property type="component" value="Unassembled WGS sequence"/>
</dbReference>
<protein>
    <submittedName>
        <fullName evidence="1">Uncharacterized protein</fullName>
    </submittedName>
</protein>
<dbReference type="AlphaFoldDB" id="A0A9X0U5C4"/>
<dbReference type="EMBL" id="JACHEB010000009">
    <property type="protein sequence ID" value="MBB5330278.1"/>
    <property type="molecule type" value="Genomic_DNA"/>
</dbReference>
<sequence>MEDGKAIQLYIVTSPPGTVKGRLSTRPKNASFVVRAIFGTFDLPMQVGTNYDPATGIVVISRRPHYKFCNLIVVFFSEQPYRDTIAEFRVDSYQPGLRYLRCIFDPKRHHDMIGKAQTLLRIAG</sequence>
<name>A0A9X0U5C4_9BACT</name>
<reference evidence="1 2" key="1">
    <citation type="submission" date="2020-08" db="EMBL/GenBank/DDBJ databases">
        <title>Genomic Encyclopedia of Type Strains, Phase IV (KMG-V): Genome sequencing to study the core and pangenomes of soil and plant-associated prokaryotes.</title>
        <authorList>
            <person name="Whitman W."/>
        </authorList>
    </citation>
    <scope>NUCLEOTIDE SEQUENCE [LARGE SCALE GENOMIC DNA]</scope>
    <source>
        <strain evidence="1 2">X5P2</strain>
    </source>
</reference>
<evidence type="ECO:0000313" key="1">
    <source>
        <dbReference type="EMBL" id="MBB5330278.1"/>
    </source>
</evidence>
<proteinExistence type="predicted"/>
<organism evidence="1 2">
    <name type="scientific">Tunturiibacter gelidiferens</name>
    <dbReference type="NCBI Taxonomy" id="3069689"/>
    <lineage>
        <taxon>Bacteria</taxon>
        <taxon>Pseudomonadati</taxon>
        <taxon>Acidobacteriota</taxon>
        <taxon>Terriglobia</taxon>
        <taxon>Terriglobales</taxon>
        <taxon>Acidobacteriaceae</taxon>
        <taxon>Tunturiibacter</taxon>
    </lineage>
</organism>
<comment type="caution">
    <text evidence="1">The sequence shown here is derived from an EMBL/GenBank/DDBJ whole genome shotgun (WGS) entry which is preliminary data.</text>
</comment>
<evidence type="ECO:0000313" key="2">
    <source>
        <dbReference type="Proteomes" id="UP000535182"/>
    </source>
</evidence>
<gene>
    <name evidence="1" type="ORF">HDF14_003911</name>
</gene>
<keyword evidence="2" id="KW-1185">Reference proteome</keyword>